<dbReference type="EMBL" id="UINC01050110">
    <property type="protein sequence ID" value="SVB62687.1"/>
    <property type="molecule type" value="Genomic_DNA"/>
</dbReference>
<organism evidence="1">
    <name type="scientific">marine metagenome</name>
    <dbReference type="NCBI Taxonomy" id="408172"/>
    <lineage>
        <taxon>unclassified sequences</taxon>
        <taxon>metagenomes</taxon>
        <taxon>ecological metagenomes</taxon>
    </lineage>
</organism>
<accession>A0A382FKN9</accession>
<sequence>MKRFWVILPLLFIFSCEDKKEKDDSDTQNPSVEILSPANNAEVWGTITIKVFAEDDNAVERVELLVAGDKLGTDNAKPYEFEWNTTSFIDNQIINILAVAYDDAENFNTSSVNVKIGNAAHPDTLLPTVAILSPANNADVWGTITIKVFAEDDNSVERVELFVAGDTLGTDNAKPYEFKWNTTFSDDNNLINILAVAYDDAENFNTSSVNVNIENASHLPKPVTLDLKNSTENTATFEWSKYADGNFKEYRLYRSSDEKIDTTSTLIFKTEDINSITYTDTLDLFSHSYCLYIFSKSMLFSPSNIKSYDNFYAPNISEAIVLNDQQITLKWVDNTYVEDGFEIYYSTNENGDYLKSGQV</sequence>
<proteinExistence type="predicted"/>
<evidence type="ECO:0000313" key="1">
    <source>
        <dbReference type="EMBL" id="SVB62687.1"/>
    </source>
</evidence>
<gene>
    <name evidence="1" type="ORF">METZ01_LOCUS215541</name>
</gene>
<name>A0A382FKN9_9ZZZZ</name>
<dbReference type="PROSITE" id="PS51257">
    <property type="entry name" value="PROKAR_LIPOPROTEIN"/>
    <property type="match status" value="1"/>
</dbReference>
<protein>
    <recommendedName>
        <fullName evidence="2">Fibronectin type-III domain-containing protein</fullName>
    </recommendedName>
</protein>
<reference evidence="1" key="1">
    <citation type="submission" date="2018-05" db="EMBL/GenBank/DDBJ databases">
        <authorList>
            <person name="Lanie J.A."/>
            <person name="Ng W.-L."/>
            <person name="Kazmierczak K.M."/>
            <person name="Andrzejewski T.M."/>
            <person name="Davidsen T.M."/>
            <person name="Wayne K.J."/>
            <person name="Tettelin H."/>
            <person name="Glass J.I."/>
            <person name="Rusch D."/>
            <person name="Podicherti R."/>
            <person name="Tsui H.-C.T."/>
            <person name="Winkler M.E."/>
        </authorList>
    </citation>
    <scope>NUCLEOTIDE SEQUENCE</scope>
</reference>
<feature type="non-terminal residue" evidence="1">
    <location>
        <position position="359"/>
    </location>
</feature>
<dbReference type="Pfam" id="PF17957">
    <property type="entry name" value="Big_7"/>
    <property type="match status" value="2"/>
</dbReference>
<evidence type="ECO:0008006" key="2">
    <source>
        <dbReference type="Google" id="ProtNLM"/>
    </source>
</evidence>
<feature type="non-terminal residue" evidence="1">
    <location>
        <position position="1"/>
    </location>
</feature>
<dbReference type="AlphaFoldDB" id="A0A382FKN9"/>
<dbReference type="InterPro" id="IPR013783">
    <property type="entry name" value="Ig-like_fold"/>
</dbReference>
<dbReference type="Gene3D" id="2.60.40.10">
    <property type="entry name" value="Immunoglobulins"/>
    <property type="match status" value="2"/>
</dbReference>